<protein>
    <submittedName>
        <fullName evidence="1">Uncharacterized protein</fullName>
    </submittedName>
</protein>
<evidence type="ECO:0000313" key="1">
    <source>
        <dbReference type="EMBL" id="APZ55364.1"/>
    </source>
</evidence>
<name>A0A1P8V131_9RHOB</name>
<evidence type="ECO:0000313" key="2">
    <source>
        <dbReference type="Proteomes" id="UP000187059"/>
    </source>
</evidence>
<dbReference type="EMBL" id="CP015096">
    <property type="protein sequence ID" value="APZ55364.1"/>
    <property type="molecule type" value="Genomic_DNA"/>
</dbReference>
<geneLocation type="plasmid" evidence="2">
    <name>ppaby8</name>
</geneLocation>
<gene>
    <name evidence="1" type="ORF">Ga0080574_TMP5082</name>
</gene>
<dbReference type="OrthoDB" id="7359418at2"/>
<keyword evidence="2" id="KW-1185">Reference proteome</keyword>
<dbReference type="RefSeq" id="WP_076706309.1">
    <property type="nucleotide sequence ID" value="NZ_CP015096.1"/>
</dbReference>
<dbReference type="KEGG" id="paby:Ga0080574_TMP5082"/>
<dbReference type="Proteomes" id="UP000187059">
    <property type="component" value="Plasmid pPABY8"/>
</dbReference>
<reference evidence="1 2" key="1">
    <citation type="submission" date="2016-04" db="EMBL/GenBank/DDBJ databases">
        <title>Deep-sea bacteria in the southern Pacific.</title>
        <authorList>
            <person name="Tang K."/>
        </authorList>
    </citation>
    <scope>NUCLEOTIDE SEQUENCE [LARGE SCALE GENOMIC DNA]</scope>
    <source>
        <strain evidence="1 2">JLT2014</strain>
        <plasmid evidence="2">ppaby8</plasmid>
    </source>
</reference>
<accession>A0A1P8V131</accession>
<organism evidence="1 2">
    <name type="scientific">Salipiger abyssi</name>
    <dbReference type="NCBI Taxonomy" id="1250539"/>
    <lineage>
        <taxon>Bacteria</taxon>
        <taxon>Pseudomonadati</taxon>
        <taxon>Pseudomonadota</taxon>
        <taxon>Alphaproteobacteria</taxon>
        <taxon>Rhodobacterales</taxon>
        <taxon>Roseobacteraceae</taxon>
        <taxon>Salipiger</taxon>
    </lineage>
</organism>
<sequence length="79" mass="8075">MSTNIRPEHVSAFEALTSGEHSNFALFSCFIGGQPAAAIVAVTPPAGEDGEYRITPLFVSVTEDMALTDHAGVPAGGAA</sequence>
<keyword evidence="1" id="KW-0614">Plasmid</keyword>
<proteinExistence type="predicted"/>
<dbReference type="AlphaFoldDB" id="A0A1P8V131"/>